<dbReference type="PANTHER" id="PTHR44013">
    <property type="entry name" value="ZINC-TYPE ALCOHOL DEHYDROGENASE-LIKE PROTEIN C16A3.02C"/>
    <property type="match status" value="1"/>
</dbReference>
<evidence type="ECO:0000313" key="2">
    <source>
        <dbReference type="EMBL" id="GAA2118053.1"/>
    </source>
</evidence>
<proteinExistence type="predicted"/>
<dbReference type="EMBL" id="BAAAQQ010000002">
    <property type="protein sequence ID" value="GAA2118053.1"/>
    <property type="molecule type" value="Genomic_DNA"/>
</dbReference>
<dbReference type="Gene3D" id="3.40.50.720">
    <property type="entry name" value="NAD(P)-binding Rossmann-like Domain"/>
    <property type="match status" value="1"/>
</dbReference>
<dbReference type="SUPFAM" id="SSF50129">
    <property type="entry name" value="GroES-like"/>
    <property type="match status" value="1"/>
</dbReference>
<dbReference type="SUPFAM" id="SSF51735">
    <property type="entry name" value="NAD(P)-binding Rossmann-fold domains"/>
    <property type="match status" value="1"/>
</dbReference>
<keyword evidence="3" id="KW-1185">Reference proteome</keyword>
<dbReference type="Gene3D" id="3.90.180.10">
    <property type="entry name" value="Medium-chain alcohol dehydrogenases, catalytic domain"/>
    <property type="match status" value="1"/>
</dbReference>
<evidence type="ECO:0000313" key="3">
    <source>
        <dbReference type="Proteomes" id="UP001500575"/>
    </source>
</evidence>
<dbReference type="InterPro" id="IPR013154">
    <property type="entry name" value="ADH-like_N"/>
</dbReference>
<dbReference type="InterPro" id="IPR020843">
    <property type="entry name" value="ER"/>
</dbReference>
<accession>A0ABP5JL84</accession>
<feature type="domain" description="Enoyl reductase (ER)" evidence="1">
    <location>
        <begin position="22"/>
        <end position="331"/>
    </location>
</feature>
<reference evidence="3" key="1">
    <citation type="journal article" date="2019" name="Int. J. Syst. Evol. Microbiol.">
        <title>The Global Catalogue of Microorganisms (GCM) 10K type strain sequencing project: providing services to taxonomists for standard genome sequencing and annotation.</title>
        <authorList>
            <consortium name="The Broad Institute Genomics Platform"/>
            <consortium name="The Broad Institute Genome Sequencing Center for Infectious Disease"/>
            <person name="Wu L."/>
            <person name="Ma J."/>
        </authorList>
    </citation>
    <scope>NUCLEOTIDE SEQUENCE [LARGE SCALE GENOMIC DNA]</scope>
    <source>
        <strain evidence="3">JCM 16021</strain>
    </source>
</reference>
<dbReference type="Pfam" id="PF08240">
    <property type="entry name" value="ADH_N"/>
    <property type="match status" value="1"/>
</dbReference>
<dbReference type="RefSeq" id="WP_344302501.1">
    <property type="nucleotide sequence ID" value="NZ_BAAAQQ010000002.1"/>
</dbReference>
<dbReference type="Proteomes" id="UP001500575">
    <property type="component" value="Unassembled WGS sequence"/>
</dbReference>
<name>A0ABP5JL84_9ACTN</name>
<dbReference type="InterPro" id="IPR011032">
    <property type="entry name" value="GroES-like_sf"/>
</dbReference>
<comment type="caution">
    <text evidence="2">The sequence shown here is derived from an EMBL/GenBank/DDBJ whole genome shotgun (WGS) entry which is preliminary data.</text>
</comment>
<dbReference type="InterPro" id="IPR052733">
    <property type="entry name" value="Chloroplast_QOR"/>
</dbReference>
<dbReference type="InterPro" id="IPR036291">
    <property type="entry name" value="NAD(P)-bd_dom_sf"/>
</dbReference>
<dbReference type="SMART" id="SM00829">
    <property type="entry name" value="PKS_ER"/>
    <property type="match status" value="1"/>
</dbReference>
<dbReference type="CDD" id="cd08267">
    <property type="entry name" value="MDR1"/>
    <property type="match status" value="1"/>
</dbReference>
<dbReference type="PANTHER" id="PTHR44013:SF1">
    <property type="entry name" value="ZINC-TYPE ALCOHOL DEHYDROGENASE-LIKE PROTEIN C16A3.02C"/>
    <property type="match status" value="1"/>
</dbReference>
<dbReference type="Pfam" id="PF13602">
    <property type="entry name" value="ADH_zinc_N_2"/>
    <property type="match status" value="1"/>
</dbReference>
<sequence>MNPEATATSNDTMRAITHTRYGSSDVLRLAEVPRPVVRDDQVLIRVHAAGLDRGTEHLMSGKPYAVRLASGIRRPKNPVLGRDVAGTVVGVGAMVTRFSPGDHVYGVAPGSFAEYAVTGENRLAHKPASLSFAEAAVIPISAGTALQALTDAGRVQSGQSVLITGASGGVGSYAVQLAASLGADVTGVCSSAKLDHVAALGAHQVIDYDRDDWADGTRRYDLILDIAGNPPVSRLRRALTPRGTVVFVGGESGGVITGMRRQVGGALLSPFIGQRLVLLLARERATDYERLARLIESGQLIPALDRCYPLERAAHAVRRLENGATRGKVAIAMSAAPVSG</sequence>
<protein>
    <submittedName>
        <fullName evidence="2">NAD(P)-dependent alcohol dehydrogenase</fullName>
    </submittedName>
</protein>
<organism evidence="2 3">
    <name type="scientific">Nocardioides bigeumensis</name>
    <dbReference type="NCBI Taxonomy" id="433657"/>
    <lineage>
        <taxon>Bacteria</taxon>
        <taxon>Bacillati</taxon>
        <taxon>Actinomycetota</taxon>
        <taxon>Actinomycetes</taxon>
        <taxon>Propionibacteriales</taxon>
        <taxon>Nocardioidaceae</taxon>
        <taxon>Nocardioides</taxon>
    </lineage>
</organism>
<gene>
    <name evidence="2" type="ORF">GCM10009843_09600</name>
</gene>
<evidence type="ECO:0000259" key="1">
    <source>
        <dbReference type="SMART" id="SM00829"/>
    </source>
</evidence>